<dbReference type="HOGENOM" id="CLU_320721_0_0_0"/>
<dbReference type="Pfam" id="PF03415">
    <property type="entry name" value="Peptidase_C11"/>
    <property type="match status" value="1"/>
</dbReference>
<dbReference type="eggNOG" id="COG1716">
    <property type="taxonomic scope" value="Bacteria"/>
</dbReference>
<proteinExistence type="predicted"/>
<dbReference type="Gene3D" id="3.40.50.11970">
    <property type="match status" value="1"/>
</dbReference>
<evidence type="ECO:0000313" key="2">
    <source>
        <dbReference type="EMBL" id="ABY34928.1"/>
    </source>
</evidence>
<dbReference type="InParanoid" id="A9WCD7"/>
<feature type="chain" id="PRO_5002743905" evidence="1">
    <location>
        <begin position="36"/>
        <end position="907"/>
    </location>
</feature>
<dbReference type="RefSeq" id="WP_012257582.1">
    <property type="nucleotide sequence ID" value="NC_010175.1"/>
</dbReference>
<dbReference type="PANTHER" id="PTHR37835:SF1">
    <property type="entry name" value="ALPHA-CLOSTRIPAIN"/>
    <property type="match status" value="1"/>
</dbReference>
<dbReference type="PANTHER" id="PTHR37835">
    <property type="entry name" value="ALPHA-CLOSTRIPAIN"/>
    <property type="match status" value="1"/>
</dbReference>
<dbReference type="EnsemblBacteria" id="ABY34928">
    <property type="protein sequence ID" value="ABY34928"/>
    <property type="gene ID" value="Caur_1711"/>
</dbReference>
<gene>
    <name evidence="2" type="ordered locus">Caur_1711</name>
</gene>
<evidence type="ECO:0000313" key="3">
    <source>
        <dbReference type="Proteomes" id="UP000002008"/>
    </source>
</evidence>
<dbReference type="STRING" id="324602.Caur_1711"/>
<keyword evidence="1" id="KW-0732">Signal</keyword>
<dbReference type="InterPro" id="IPR005077">
    <property type="entry name" value="Peptidase_C11"/>
</dbReference>
<accession>A9WCD7</accession>
<dbReference type="Proteomes" id="UP000002008">
    <property type="component" value="Chromosome"/>
</dbReference>
<reference evidence="3" key="1">
    <citation type="journal article" date="2011" name="BMC Genomics">
        <title>Complete genome sequence of the filamentous anoxygenic phototrophic bacterium Chloroflexus aurantiacus.</title>
        <authorList>
            <person name="Tang K.H."/>
            <person name="Barry K."/>
            <person name="Chertkov O."/>
            <person name="Dalin E."/>
            <person name="Han C.S."/>
            <person name="Hauser L.J."/>
            <person name="Honchak B.M."/>
            <person name="Karbach L.E."/>
            <person name="Land M.L."/>
            <person name="Lapidus A."/>
            <person name="Larimer F.W."/>
            <person name="Mikhailova N."/>
            <person name="Pitluck S."/>
            <person name="Pierson B.K."/>
            <person name="Blankenship R.E."/>
        </authorList>
    </citation>
    <scope>NUCLEOTIDE SEQUENCE [LARGE SCALE GENOMIC DNA]</scope>
    <source>
        <strain evidence="3">ATCC 29366 / DSM 635 / J-10-fl</strain>
    </source>
</reference>
<name>A9WCD7_CHLAA</name>
<protein>
    <submittedName>
        <fullName evidence="2">Uncharacterized protein</fullName>
    </submittedName>
</protein>
<dbReference type="PATRIC" id="fig|324602.8.peg.1951"/>
<organism evidence="2 3">
    <name type="scientific">Chloroflexus aurantiacus (strain ATCC 29366 / DSM 635 / J-10-fl)</name>
    <dbReference type="NCBI Taxonomy" id="324602"/>
    <lineage>
        <taxon>Bacteria</taxon>
        <taxon>Bacillati</taxon>
        <taxon>Chloroflexota</taxon>
        <taxon>Chloroflexia</taxon>
        <taxon>Chloroflexales</taxon>
        <taxon>Chloroflexineae</taxon>
        <taxon>Chloroflexaceae</taxon>
        <taxon>Chloroflexus</taxon>
    </lineage>
</organism>
<dbReference type="KEGG" id="cau:Caur_1711"/>
<keyword evidence="3" id="KW-1185">Reference proteome</keyword>
<dbReference type="AlphaFoldDB" id="A9WCD7"/>
<feature type="signal peptide" evidence="1">
    <location>
        <begin position="1"/>
        <end position="35"/>
    </location>
</feature>
<dbReference type="EMBL" id="CP000909">
    <property type="protein sequence ID" value="ABY34928.1"/>
    <property type="molecule type" value="Genomic_DNA"/>
</dbReference>
<sequence>MVTLVYQTSTRRVAYWLRRLSILFCLMLLMTAWPAQSGAAHDEPSATLANLVCFDATEDAAIDRSPSSSPWRPLRNEVSFTTAAARVFSPPQAIFLVEDDDGDGDGGIDVDAFGQRFSIPPTTEQIIGSLRYRIVPDALGPNDSVTISLNLPDDPTPAGRVFAVDIPLSGRADGNWRSFTWAATDVASLVDQGAARLQITMRGVNDGTALALSFDDIEAQVCTRTLATLGGRVSQLNRDTADLSDVQVLLVRSDTNGQTVVATADVAPADDGFRYQFDVPPLADGERYQVWFVNQPLSGSRDQRRLGLLAGPVVSELAAGEEILDLDLELSSPRLLDPQPGARLVLREDSPVRLSIEPRGSEDELYQICLYDPVVIVPETGLPPQLCSPLLTADEPYIDLVPASFATFPLRYGHPYRWYAIVHDNRGTEQLPAYGYSFAERTITFLPEPPSLPVRPVDDEGLPDGLPSASWTVLIYVAADNALGDPLRTSAVARPDFELERLRSLATTYPNLSIVTFYDGYGSTGGQMCALRGSAVDCRNRLEPNSADPATLREFVRFGLTEFPATRTMLVLVGPAHPALGFGSDESVANIPAMTMADLGTALTNATTAAAKRLDLILMQAPLTANLNTALALAPAADYLVAPPGQIWRTAWLNRVLNRLNATNNTPREVAIDLPALYGNAVRADGVLREYALTALDLARADEVKAARDALAVELTRVLNERAAIMQLLLMDVRAGSTAYDSSGNGLINAMRDSLGERFPAPEDAFIDLGDFATALANAPALQAADLAAARTATLNLRNALGGSTPLVIATRRLANGQVGLPELPIGAGLAELFPHHALLGTQPLLVEYLLYRGQNDDWSAFVRQYLATDRPVGIGGVTDVPTGGTPFPLITGLPLAYDRYLPIVAR</sequence>
<evidence type="ECO:0000256" key="1">
    <source>
        <dbReference type="SAM" id="SignalP"/>
    </source>
</evidence>